<evidence type="ECO:0000259" key="1">
    <source>
        <dbReference type="PROSITE" id="PS51186"/>
    </source>
</evidence>
<dbReference type="Gene3D" id="3.40.630.30">
    <property type="match status" value="1"/>
</dbReference>
<dbReference type="InterPro" id="IPR016181">
    <property type="entry name" value="Acyl_CoA_acyltransferase"/>
</dbReference>
<protein>
    <submittedName>
        <fullName evidence="2">GNAT family N-acetyltransferase</fullName>
        <ecNumber evidence="2">2.3.-.-</ecNumber>
    </submittedName>
</protein>
<dbReference type="EMBL" id="JBHTBF010000003">
    <property type="protein sequence ID" value="MFC7318466.1"/>
    <property type="molecule type" value="Genomic_DNA"/>
</dbReference>
<keyword evidence="2" id="KW-0012">Acyltransferase</keyword>
<evidence type="ECO:0000313" key="2">
    <source>
        <dbReference type="EMBL" id="MFC7318466.1"/>
    </source>
</evidence>
<dbReference type="InterPro" id="IPR000182">
    <property type="entry name" value="GNAT_dom"/>
</dbReference>
<dbReference type="EC" id="2.3.-.-" evidence="2"/>
<dbReference type="SUPFAM" id="SSF55729">
    <property type="entry name" value="Acyl-CoA N-acyltransferases (Nat)"/>
    <property type="match status" value="1"/>
</dbReference>
<comment type="caution">
    <text evidence="2">The sequence shown here is derived from an EMBL/GenBank/DDBJ whole genome shotgun (WGS) entry which is preliminary data.</text>
</comment>
<name>A0ABD6ADA3_9EURY</name>
<dbReference type="GeneID" id="79317354"/>
<keyword evidence="2" id="KW-0808">Transferase</keyword>
<dbReference type="RefSeq" id="WP_276306691.1">
    <property type="nucleotide sequence ID" value="NZ_CP119993.1"/>
</dbReference>
<evidence type="ECO:0000313" key="3">
    <source>
        <dbReference type="Proteomes" id="UP001596547"/>
    </source>
</evidence>
<keyword evidence="3" id="KW-1185">Reference proteome</keyword>
<organism evidence="2 3">
    <name type="scientific">Halomarina halobia</name>
    <dbReference type="NCBI Taxonomy" id="3033386"/>
    <lineage>
        <taxon>Archaea</taxon>
        <taxon>Methanobacteriati</taxon>
        <taxon>Methanobacteriota</taxon>
        <taxon>Stenosarchaea group</taxon>
        <taxon>Halobacteria</taxon>
        <taxon>Halobacteriales</taxon>
        <taxon>Natronomonadaceae</taxon>
        <taxon>Halomarina</taxon>
    </lineage>
</organism>
<sequence>MEIIEATEADAPYIEHLLEANDRSTVGVRDYRTTFCIGIAEGDYVGAGGYERYGMDALLRPVVVDEAVRGRGYRRPIRTELFRRLSKAGATAIYLRTDDPDAFSELGFCGCDPAMVPSAVRDATALSDRAARPVRWMKRTLPADPRPAE</sequence>
<dbReference type="Proteomes" id="UP001596547">
    <property type="component" value="Unassembled WGS sequence"/>
</dbReference>
<gene>
    <name evidence="2" type="ORF">ACFQPE_16930</name>
</gene>
<accession>A0ABD6ADA3</accession>
<proteinExistence type="predicted"/>
<dbReference type="GO" id="GO:0016746">
    <property type="term" value="F:acyltransferase activity"/>
    <property type="evidence" value="ECO:0007669"/>
    <property type="project" value="UniProtKB-KW"/>
</dbReference>
<dbReference type="AlphaFoldDB" id="A0ABD6ADA3"/>
<reference evidence="2 3" key="1">
    <citation type="journal article" date="2019" name="Int. J. Syst. Evol. Microbiol.">
        <title>The Global Catalogue of Microorganisms (GCM) 10K type strain sequencing project: providing services to taxonomists for standard genome sequencing and annotation.</title>
        <authorList>
            <consortium name="The Broad Institute Genomics Platform"/>
            <consortium name="The Broad Institute Genome Sequencing Center for Infectious Disease"/>
            <person name="Wu L."/>
            <person name="Ma J."/>
        </authorList>
    </citation>
    <scope>NUCLEOTIDE SEQUENCE [LARGE SCALE GENOMIC DNA]</scope>
    <source>
        <strain evidence="2 3">PSR21</strain>
    </source>
</reference>
<feature type="domain" description="N-acetyltransferase" evidence="1">
    <location>
        <begin position="1"/>
        <end position="142"/>
    </location>
</feature>
<dbReference type="PROSITE" id="PS51186">
    <property type="entry name" value="GNAT"/>
    <property type="match status" value="1"/>
</dbReference>